<dbReference type="EMBL" id="JBHTMA010000040">
    <property type="protein sequence ID" value="MFD1229266.1"/>
    <property type="molecule type" value="Genomic_DNA"/>
</dbReference>
<organism evidence="1 2">
    <name type="scientific">Pseudochrobactrum kiredjianiae</name>
    <dbReference type="NCBI Taxonomy" id="386305"/>
    <lineage>
        <taxon>Bacteria</taxon>
        <taxon>Pseudomonadati</taxon>
        <taxon>Pseudomonadota</taxon>
        <taxon>Alphaproteobacteria</taxon>
        <taxon>Hyphomicrobiales</taxon>
        <taxon>Brucellaceae</taxon>
        <taxon>Pseudochrobactrum</taxon>
    </lineage>
</organism>
<dbReference type="RefSeq" id="WP_289386997.1">
    <property type="nucleotide sequence ID" value="NZ_JAUCBM010000004.1"/>
</dbReference>
<comment type="caution">
    <text evidence="1">The sequence shown here is derived from an EMBL/GenBank/DDBJ whole genome shotgun (WGS) entry which is preliminary data.</text>
</comment>
<protein>
    <recommendedName>
        <fullName evidence="3">Class I SAM-dependent methyltransferase</fullName>
    </recommendedName>
</protein>
<name>A0ABW3V9T2_9HYPH</name>
<accession>A0ABW3V9T2</accession>
<gene>
    <name evidence="1" type="ORF">ACFQ35_19170</name>
</gene>
<evidence type="ECO:0008006" key="3">
    <source>
        <dbReference type="Google" id="ProtNLM"/>
    </source>
</evidence>
<sequence>MQDLAEAGFTAIETFSFDLPVYYSHEAWRGRIRASAGVKASLSSEETVRFDNELSQVLLKDFSQDPLAIPHRVWAVTALNTK</sequence>
<proteinExistence type="predicted"/>
<evidence type="ECO:0000313" key="2">
    <source>
        <dbReference type="Proteomes" id="UP001597263"/>
    </source>
</evidence>
<dbReference type="Proteomes" id="UP001597263">
    <property type="component" value="Unassembled WGS sequence"/>
</dbReference>
<reference evidence="2" key="1">
    <citation type="journal article" date="2019" name="Int. J. Syst. Evol. Microbiol.">
        <title>The Global Catalogue of Microorganisms (GCM) 10K type strain sequencing project: providing services to taxonomists for standard genome sequencing and annotation.</title>
        <authorList>
            <consortium name="The Broad Institute Genomics Platform"/>
            <consortium name="The Broad Institute Genome Sequencing Center for Infectious Disease"/>
            <person name="Wu L."/>
            <person name="Ma J."/>
        </authorList>
    </citation>
    <scope>NUCLEOTIDE SEQUENCE [LARGE SCALE GENOMIC DNA]</scope>
    <source>
        <strain evidence="2">CCUG 49584</strain>
    </source>
</reference>
<keyword evidence="2" id="KW-1185">Reference proteome</keyword>
<evidence type="ECO:0000313" key="1">
    <source>
        <dbReference type="EMBL" id="MFD1229266.1"/>
    </source>
</evidence>